<comment type="caution">
    <text evidence="2">The sequence shown here is derived from an EMBL/GenBank/DDBJ whole genome shotgun (WGS) entry which is preliminary data.</text>
</comment>
<feature type="compositionally biased region" description="Polar residues" evidence="1">
    <location>
        <begin position="36"/>
        <end position="49"/>
    </location>
</feature>
<dbReference type="AlphaFoldDB" id="A0A9N9JQQ5"/>
<reference evidence="2" key="1">
    <citation type="submission" date="2021-06" db="EMBL/GenBank/DDBJ databases">
        <authorList>
            <person name="Kallberg Y."/>
            <person name="Tangrot J."/>
            <person name="Rosling A."/>
        </authorList>
    </citation>
    <scope>NUCLEOTIDE SEQUENCE</scope>
    <source>
        <strain evidence="2">MA453B</strain>
    </source>
</reference>
<evidence type="ECO:0000313" key="3">
    <source>
        <dbReference type="Proteomes" id="UP000789405"/>
    </source>
</evidence>
<evidence type="ECO:0000256" key="1">
    <source>
        <dbReference type="SAM" id="MobiDB-lite"/>
    </source>
</evidence>
<organism evidence="2 3">
    <name type="scientific">Dentiscutata erythropus</name>
    <dbReference type="NCBI Taxonomy" id="1348616"/>
    <lineage>
        <taxon>Eukaryota</taxon>
        <taxon>Fungi</taxon>
        <taxon>Fungi incertae sedis</taxon>
        <taxon>Mucoromycota</taxon>
        <taxon>Glomeromycotina</taxon>
        <taxon>Glomeromycetes</taxon>
        <taxon>Diversisporales</taxon>
        <taxon>Gigasporaceae</taxon>
        <taxon>Dentiscutata</taxon>
    </lineage>
</organism>
<feature type="non-terminal residue" evidence="2">
    <location>
        <position position="336"/>
    </location>
</feature>
<dbReference type="PANTHER" id="PTHR35871">
    <property type="entry name" value="EXPRESSED PROTEIN"/>
    <property type="match status" value="1"/>
</dbReference>
<feature type="non-terminal residue" evidence="2">
    <location>
        <position position="1"/>
    </location>
</feature>
<dbReference type="PANTHER" id="PTHR35871:SF1">
    <property type="entry name" value="CXC1-LIKE CYSTEINE CLUSTER ASSOCIATED WITH KDZ TRANSPOSASES DOMAIN-CONTAINING PROTEIN"/>
    <property type="match status" value="1"/>
</dbReference>
<accession>A0A9N9JQQ5</accession>
<dbReference type="EMBL" id="CAJVPY010026594">
    <property type="protein sequence ID" value="CAG8789991.1"/>
    <property type="molecule type" value="Genomic_DNA"/>
</dbReference>
<evidence type="ECO:0000313" key="2">
    <source>
        <dbReference type="EMBL" id="CAG8789991.1"/>
    </source>
</evidence>
<sequence>FRKAITTYWKNKSSSHHVKSTNAASNEPIVLDNINQNQPTVDSSSNKTFDSSASNDNSILSSLNTQLKTETVDLRFNTTRQFLYLVQKGRTNMELSASNKSVFGENKFKLAIPNFIRYVSSIMPTFGITSKIINVVEDRNHFLQEMARLRKQMAQYVGENLDHIIPPELYPKIVLVTQNETTLYANDGMKEYWGPAGEYSLRKKSLGQSIHISDFFCESIGRLKLSEHESYINNLLPDYMHLKYTHVKGEDKKPRRNGTKPNSSVHIMNYEDSNSVLRPKRIKQVLKERNLWIPGLLKKCNNCKKNKPDPNNTNCCASNILLAQPDFAAQKSRLRE</sequence>
<keyword evidence="3" id="KW-1185">Reference proteome</keyword>
<proteinExistence type="predicted"/>
<gene>
    <name evidence="2" type="ORF">DERYTH_LOCUS21213</name>
</gene>
<dbReference type="Proteomes" id="UP000789405">
    <property type="component" value="Unassembled WGS sequence"/>
</dbReference>
<feature type="region of interest" description="Disordered" evidence="1">
    <location>
        <begin position="36"/>
        <end position="55"/>
    </location>
</feature>
<dbReference type="OrthoDB" id="2415030at2759"/>
<name>A0A9N9JQQ5_9GLOM</name>
<protein>
    <submittedName>
        <fullName evidence="2">23225_t:CDS:1</fullName>
    </submittedName>
</protein>